<feature type="compositionally biased region" description="Low complexity" evidence="1">
    <location>
        <begin position="434"/>
        <end position="446"/>
    </location>
</feature>
<dbReference type="PROSITE" id="PS50006">
    <property type="entry name" value="FHA_DOMAIN"/>
    <property type="match status" value="1"/>
</dbReference>
<comment type="caution">
    <text evidence="3">The sequence shown here is derived from an EMBL/GenBank/DDBJ whole genome shotgun (WGS) entry which is preliminary data.</text>
</comment>
<feature type="domain" description="FHA" evidence="2">
    <location>
        <begin position="28"/>
        <end position="78"/>
    </location>
</feature>
<feature type="region of interest" description="Disordered" evidence="1">
    <location>
        <begin position="2533"/>
        <end position="2568"/>
    </location>
</feature>
<reference evidence="3 4" key="1">
    <citation type="submission" date="2021-02" db="EMBL/GenBank/DDBJ databases">
        <title>Variation within the Batrachochytrium salamandrivorans European outbreak.</title>
        <authorList>
            <person name="Kelly M."/>
            <person name="Pasmans F."/>
            <person name="Shea T.P."/>
            <person name="Munoz J.F."/>
            <person name="Carranza S."/>
            <person name="Cuomo C.A."/>
            <person name="Martel A."/>
        </authorList>
    </citation>
    <scope>NUCLEOTIDE SEQUENCE [LARGE SCALE GENOMIC DNA]</scope>
    <source>
        <strain evidence="3 4">AMFP18/2</strain>
    </source>
</reference>
<evidence type="ECO:0000256" key="1">
    <source>
        <dbReference type="SAM" id="MobiDB-lite"/>
    </source>
</evidence>
<feature type="compositionally biased region" description="Polar residues" evidence="1">
    <location>
        <begin position="1993"/>
        <end position="2023"/>
    </location>
</feature>
<dbReference type="SMART" id="SM00240">
    <property type="entry name" value="FHA"/>
    <property type="match status" value="1"/>
</dbReference>
<feature type="compositionally biased region" description="Low complexity" evidence="1">
    <location>
        <begin position="1177"/>
        <end position="1188"/>
    </location>
</feature>
<dbReference type="Pfam" id="PF00498">
    <property type="entry name" value="FHA"/>
    <property type="match status" value="1"/>
</dbReference>
<dbReference type="InterPro" id="IPR000253">
    <property type="entry name" value="FHA_dom"/>
</dbReference>
<accession>A0ABQ8F459</accession>
<feature type="region of interest" description="Disordered" evidence="1">
    <location>
        <begin position="2611"/>
        <end position="2639"/>
    </location>
</feature>
<feature type="compositionally biased region" description="Basic residues" evidence="1">
    <location>
        <begin position="2658"/>
        <end position="2667"/>
    </location>
</feature>
<evidence type="ECO:0000259" key="2">
    <source>
        <dbReference type="PROSITE" id="PS50006"/>
    </source>
</evidence>
<dbReference type="PANTHER" id="PTHR21603">
    <property type="entry name" value="ANTIGEN KI-67-LIKE PROTEIN"/>
    <property type="match status" value="1"/>
</dbReference>
<feature type="region of interest" description="Disordered" evidence="1">
    <location>
        <begin position="604"/>
        <end position="623"/>
    </location>
</feature>
<evidence type="ECO:0000313" key="3">
    <source>
        <dbReference type="EMBL" id="KAH6590196.1"/>
    </source>
</evidence>
<feature type="region of interest" description="Disordered" evidence="1">
    <location>
        <begin position="381"/>
        <end position="446"/>
    </location>
</feature>
<feature type="region of interest" description="Disordered" evidence="1">
    <location>
        <begin position="1834"/>
        <end position="2029"/>
    </location>
</feature>
<feature type="region of interest" description="Disordered" evidence="1">
    <location>
        <begin position="2653"/>
        <end position="2705"/>
    </location>
</feature>
<feature type="compositionally biased region" description="Low complexity" evidence="1">
    <location>
        <begin position="740"/>
        <end position="753"/>
    </location>
</feature>
<dbReference type="EMBL" id="JAFCIX010000435">
    <property type="protein sequence ID" value="KAH6590196.1"/>
    <property type="molecule type" value="Genomic_DNA"/>
</dbReference>
<feature type="compositionally biased region" description="Polar residues" evidence="1">
    <location>
        <begin position="1843"/>
        <end position="1854"/>
    </location>
</feature>
<dbReference type="Proteomes" id="UP001648503">
    <property type="component" value="Unassembled WGS sequence"/>
</dbReference>
<keyword evidence="4" id="KW-1185">Reference proteome</keyword>
<feature type="region of interest" description="Disordered" evidence="1">
    <location>
        <begin position="296"/>
        <end position="319"/>
    </location>
</feature>
<dbReference type="SUPFAM" id="SSF49879">
    <property type="entry name" value="SMAD/FHA domain"/>
    <property type="match status" value="1"/>
</dbReference>
<feature type="region of interest" description="Disordered" evidence="1">
    <location>
        <begin position="1453"/>
        <end position="1822"/>
    </location>
</feature>
<sequence length="2705" mass="284169">MKPPYGLAIVVKRTGEEGGAFPLMNQTTFIGRDADCHIRLRPLDVSKCHAAIDIDVDTGDAYIIDKSTNGTGINGIQVISRQLLMHRDIINIGDRKFRFEYSEDHRNGTQTPLTANKENYKSDVFGGHRLQKPLESTIHKSSTALDPNSLVHSAHVNTCRTLFPPPMSDSVPTQKAIIGKEKELPVAFSSCDSPAEKKPQTTSKVTIKVVSSASTQLNNLPLDGALSIAESTCQTEDQGSTGNLATTIAMHTSGLEHVQSDAEVTVDAVPLGNKSISMLSSTMHKTVEVESLVHTLESPSRHNGASPDSPHTNTHSKGPAKTLLKKAQEKNALNAANPFIEMSDGPFFDSTLPTLAQSGIDSVDSKLQVNLSAVSATPAQTTLDPIQNGSSRLLTTNKSTASTRYTPGPLSGRRGTPSNSSWPSSVKLAKHTPRTPGTPTTSAPTAHAIAVGSPSIKAAANFKRMALAPPEHTSAVKTPKLHGALSAPLSARSSSMPLPILTTDTNSLLPLQAKAASSTPDRVRTETSRCESSLKYKKAGTHVRSVSSNPFTLSASCGPVHAVDSPNTSLTSSIFWRELDKFVATAKPNTKPVSHSIVPSATKVSSSTLDENSSAKTPTKGNTVSGVILPVPVDVTTPVRVAPRGSASKSAPMIRTPVLPPVVVKATTLKKLRNVPPSTLTDKFLYHRTPYTSKVDESETKSTGNPSAIMTMAEPVFMDSQNNATSSVAGLTSDNLQMMSSPSTPKCTPSTSSGHSNVVSKSAFKRGVRFGPSLDPEIFDRWNPPSTPIKRGEKVQVHNAGSTISSVLKGALRRLDVGSTGPDISSILSSPLVSSQLRDDSMLMDLSHDSLSLFGPAVASSTPNGASSVHDIPVAQSTTPVVVPIRSDADVDPSTPTTRGQVIAECQLLSTDSLGAFFAEQSPCGMHVNETSCAAQSVLPDVPVEITGADDALPLSPVAALSTSPSPELDTIQISPNDSNIASGSNNCVPENNSIAEMDIEKLAEDTSILHFNVLTASAIDIPDEELTHMDIGLNDAVASESISGHDLEAGTDQAACVDTVQSPIVHSVDSIKPLVFEALDQISDNHSQPDITKSVSNDCEVGVDMHDGDRLSQHDSSHLLTPIAHTPAKDTLIESDKDNDEVVDKSNVHSVSPVNSIAGNGTMAAISVSKSKATPNKSVSKANAAHAKNSKKGVSKANAAHAKNSKKAPTTPNMQGFSTLFKTPKAAFDIDMDGLKELLKTPCSSAGPIEVESLLGLESPLVVSSDSCASPSQVSINVESDSTEAMAHDFDTPSRCLLSRACTPKPIATIAVSNDIPIAIMPSVAVSSITLDPLSSGLDATLHHNPTLAATCGELMTEQEDFSELVTVESLAGADATHMHVAASTEAHISDPTVSLEDLHASHQESLIHATSGFKCSNDADASSFEVALAPGEEPIGDNQIGVEDTMVSDVGVKTPIKRSKTPIKRSKTPVTRSKTPAVGVKTPASGSKTPVERLEISDVGAKTPISGPKTPASGPKTPAAGSKTPVERLEISDVGAKTPASGSKTPVERLEISDVGAKTPISGPKAPIAGPKTPSVGVKTPAAESKTSVERLEISDVGAKTPASGSKTPIAGPKTPASGSKTPVERLEISDVGVKTPASGSKAPVAEPNTPIERLEISDVGVKTPASGPKTPSIGVKTPAAGSKTPVERLEISDVGVKTPASGSKTPVAEPNTPSVGVKTPAAGSKTPVERLEISDVGVKTPASGSKTPVAEPNTPIERLEISDVGVKTPASGPKTPSVGVKTPAAGSKTPVERLEISDVGVKTPASGSKTPVAEPNTPIERLEISDLGAKTLISGPKTPASRSKTPASGSKTPVERLKISDVGSKTPIERLEISDVGAKTPASGSKTPVAEPKTPVERLVISEVGVKTPISGPKTPIAGSKTPASGSKTPVERLEISDVGAKTPIAGPKTPASGSKTPIERLEISDVGAKTPIAGVKTPVGGSKTPVARSKSQSKPHSTQSKIGSTSVEKLSGDPQSARQSGMPFAVGSITPNNLFKKSQSNSCHLTSTNKSRQKISGVAMDGTHVSKPSSTHKSLEMSQSRIPEMFQHMREQKLKQQLSAEAAYLGIRDIMRTPKKRIISAEPDYEGLASLLATPKPQRVADFDVDAIRDLLASPIVVKAQYNAESLDSSPHGRNAVKPHTPVKENTSIATAQEADVMTPASAKQRRRAKRRAALAAASLSKELGTVALPSEILHSDSDHSQALNMNVSSKSRPSLAQSRVSTDDRAATHTLTTLPVKTLSTPIIAPKINAIVSTDNIDLKPIVSPHSMTNVTSESCVESSVPIILTRCDPLSTASPLVSKEQISVAPASTRKSKRRQRKRSISTPLELPVTSALDCPLDEQKPSIPVVSEPSKHVDEVVVIKDTLTEPPVVVPGLRPKRKKGNIPAVASIDDAPTHSTVEQCHSTQKIKLPNPFSTHTNTAVNVADVDHRVPVIDDSEVSVAIDSMKTTKDVVVVKAVRRKKAAAIPDVSLPSESDLQSTWDKLESNNDSVVVKATRRKKQTAPSHVDDDPPPKSESQTSLIEPECNDDIVVVKSTRRRKPISVDHSDPPPVPVIVYDKVNDVTEPLPAKPSARRQRLARSQKAPVLPEEPELSHISEVAEPQAISVEMNLSPKKRGRRPKAKLVAEPEAASMGHESMSEVEVNTTARRGRSKRLKVDAS</sequence>
<evidence type="ECO:0000313" key="4">
    <source>
        <dbReference type="Proteomes" id="UP001648503"/>
    </source>
</evidence>
<feature type="region of interest" description="Disordered" evidence="1">
    <location>
        <begin position="2350"/>
        <end position="2371"/>
    </location>
</feature>
<dbReference type="CDD" id="cd22673">
    <property type="entry name" value="FHA_Ki67"/>
    <property type="match status" value="1"/>
</dbReference>
<feature type="region of interest" description="Disordered" evidence="1">
    <location>
        <begin position="1169"/>
        <end position="1217"/>
    </location>
</feature>
<feature type="region of interest" description="Disordered" evidence="1">
    <location>
        <begin position="2171"/>
        <end position="2192"/>
    </location>
</feature>
<dbReference type="PANTHER" id="PTHR21603:SF18">
    <property type="entry name" value="ANTIGEN KI-67-LIKE PROTEIN"/>
    <property type="match status" value="1"/>
</dbReference>
<proteinExistence type="predicted"/>
<feature type="compositionally biased region" description="Basic residues" evidence="1">
    <location>
        <begin position="2356"/>
        <end position="2366"/>
    </location>
</feature>
<feature type="region of interest" description="Disordered" evidence="1">
    <location>
        <begin position="738"/>
        <end position="758"/>
    </location>
</feature>
<gene>
    <name evidence="3" type="ORF">BASA50_009458</name>
</gene>
<dbReference type="Gene3D" id="2.60.200.20">
    <property type="match status" value="1"/>
</dbReference>
<name>A0ABQ8F459_9FUNG</name>
<protein>
    <recommendedName>
        <fullName evidence="2">FHA domain-containing protein</fullName>
    </recommendedName>
</protein>
<dbReference type="InterPro" id="IPR008984">
    <property type="entry name" value="SMAD_FHA_dom_sf"/>
</dbReference>
<feature type="compositionally biased region" description="Basic residues" evidence="1">
    <location>
        <begin position="1457"/>
        <end position="1469"/>
    </location>
</feature>
<feature type="compositionally biased region" description="Polar residues" evidence="1">
    <location>
        <begin position="381"/>
        <end position="405"/>
    </location>
</feature>
<organism evidence="3 4">
    <name type="scientific">Batrachochytrium salamandrivorans</name>
    <dbReference type="NCBI Taxonomy" id="1357716"/>
    <lineage>
        <taxon>Eukaryota</taxon>
        <taxon>Fungi</taxon>
        <taxon>Fungi incertae sedis</taxon>
        <taxon>Chytridiomycota</taxon>
        <taxon>Chytridiomycota incertae sedis</taxon>
        <taxon>Chytridiomycetes</taxon>
        <taxon>Rhizophydiales</taxon>
        <taxon>Rhizophydiales incertae sedis</taxon>
        <taxon>Batrachochytrium</taxon>
    </lineage>
</organism>